<keyword evidence="2" id="KW-1185">Reference proteome</keyword>
<comment type="caution">
    <text evidence="1">The sequence shown here is derived from an EMBL/GenBank/DDBJ whole genome shotgun (WGS) entry which is preliminary data.</text>
</comment>
<dbReference type="InterPro" id="IPR036570">
    <property type="entry name" value="HORMA_dom_sf"/>
</dbReference>
<reference evidence="1 2" key="1">
    <citation type="journal article" date="2024" name="Insects">
        <title>An Improved Chromosome-Level Genome Assembly of the Firefly Pyrocoelia pectoralis.</title>
        <authorList>
            <person name="Fu X."/>
            <person name="Meyer-Rochow V.B."/>
            <person name="Ballantyne L."/>
            <person name="Zhu X."/>
        </authorList>
    </citation>
    <scope>NUCLEOTIDE SEQUENCE [LARGE SCALE GENOMIC DNA]</scope>
    <source>
        <strain evidence="1">XCY_ONT2</strain>
    </source>
</reference>
<dbReference type="Proteomes" id="UP001329430">
    <property type="component" value="Chromosome 7"/>
</dbReference>
<accession>A0AAN7ZF99</accession>
<name>A0AAN7ZF99_9COLE</name>
<evidence type="ECO:0000313" key="1">
    <source>
        <dbReference type="EMBL" id="KAK5641342.1"/>
    </source>
</evidence>
<organism evidence="1 2">
    <name type="scientific">Pyrocoelia pectoralis</name>
    <dbReference type="NCBI Taxonomy" id="417401"/>
    <lineage>
        <taxon>Eukaryota</taxon>
        <taxon>Metazoa</taxon>
        <taxon>Ecdysozoa</taxon>
        <taxon>Arthropoda</taxon>
        <taxon>Hexapoda</taxon>
        <taxon>Insecta</taxon>
        <taxon>Pterygota</taxon>
        <taxon>Neoptera</taxon>
        <taxon>Endopterygota</taxon>
        <taxon>Coleoptera</taxon>
        <taxon>Polyphaga</taxon>
        <taxon>Elateriformia</taxon>
        <taxon>Elateroidea</taxon>
        <taxon>Lampyridae</taxon>
        <taxon>Lampyrinae</taxon>
        <taxon>Pyrocoelia</taxon>
    </lineage>
</organism>
<sequence>MTEVDQLFVSIENLEGKQLKLTEFVPYICTIYYEDVTPPEYAAPFFNQLSDEDIANITSWPKSVTTLSNINTGFHILKCLRIAKLNVSETSNECELHSLSIDNSDIQGNYLLKL</sequence>
<dbReference type="EMBL" id="JAVRBK010000007">
    <property type="protein sequence ID" value="KAK5641342.1"/>
    <property type="molecule type" value="Genomic_DNA"/>
</dbReference>
<dbReference type="AlphaFoldDB" id="A0AAN7ZF99"/>
<gene>
    <name evidence="1" type="ORF">RI129_009889</name>
</gene>
<dbReference type="Gene3D" id="3.30.900.10">
    <property type="entry name" value="HORMA domain"/>
    <property type="match status" value="1"/>
</dbReference>
<protein>
    <submittedName>
        <fullName evidence="1">Uncharacterized protein</fullName>
    </submittedName>
</protein>
<evidence type="ECO:0000313" key="2">
    <source>
        <dbReference type="Proteomes" id="UP001329430"/>
    </source>
</evidence>
<proteinExistence type="predicted"/>